<dbReference type="SMART" id="SM00382">
    <property type="entry name" value="AAA"/>
    <property type="match status" value="1"/>
</dbReference>
<keyword evidence="3 5" id="KW-0067">ATP-binding</keyword>
<dbReference type="Pfam" id="PF00005">
    <property type="entry name" value="ABC_tran"/>
    <property type="match status" value="1"/>
</dbReference>
<dbReference type="InterPro" id="IPR003439">
    <property type="entry name" value="ABC_transporter-like_ATP-bd"/>
</dbReference>
<dbReference type="PANTHER" id="PTHR42939">
    <property type="entry name" value="ABC TRANSPORTER ATP-BINDING PROTEIN ALBC-RELATED"/>
    <property type="match status" value="1"/>
</dbReference>
<dbReference type="EMBL" id="CP099547">
    <property type="protein sequence ID" value="USR78903.1"/>
    <property type="molecule type" value="Genomic_DNA"/>
</dbReference>
<evidence type="ECO:0000256" key="2">
    <source>
        <dbReference type="ARBA" id="ARBA00022741"/>
    </source>
</evidence>
<organism evidence="5 6">
    <name type="scientific">Arcanobacterium pinnipediorum</name>
    <dbReference type="NCBI Taxonomy" id="1503041"/>
    <lineage>
        <taxon>Bacteria</taxon>
        <taxon>Bacillati</taxon>
        <taxon>Actinomycetota</taxon>
        <taxon>Actinomycetes</taxon>
        <taxon>Actinomycetales</taxon>
        <taxon>Actinomycetaceae</taxon>
        <taxon>Arcanobacterium</taxon>
    </lineage>
</organism>
<keyword evidence="2" id="KW-0547">Nucleotide-binding</keyword>
<evidence type="ECO:0000313" key="5">
    <source>
        <dbReference type="EMBL" id="USR78903.1"/>
    </source>
</evidence>
<evidence type="ECO:0000256" key="1">
    <source>
        <dbReference type="ARBA" id="ARBA00022448"/>
    </source>
</evidence>
<dbReference type="PANTHER" id="PTHR42939:SF1">
    <property type="entry name" value="ABC TRANSPORTER ATP-BINDING PROTEIN ALBC-RELATED"/>
    <property type="match status" value="1"/>
</dbReference>
<reference evidence="5" key="1">
    <citation type="submission" date="2022-06" db="EMBL/GenBank/DDBJ databases">
        <title>Complete Genome Sequence of Arcanobacterium pinnipediorum strain DSM 28752 isolated from a harbour seal.</title>
        <authorList>
            <person name="Borowiak M."/>
            <person name="Kreitlow A."/>
            <person name="Alssahen M."/>
            <person name="Malorny B."/>
            <person name="Laemmler C."/>
            <person name="Prenger-Berninghoff E."/>
            <person name="Siebert U."/>
            <person name="Ploetz M."/>
            <person name="Abdulmawjood A."/>
        </authorList>
    </citation>
    <scope>NUCLEOTIDE SEQUENCE</scope>
    <source>
        <strain evidence="5">DSM 28752</strain>
    </source>
</reference>
<evidence type="ECO:0000313" key="6">
    <source>
        <dbReference type="Proteomes" id="UP001056109"/>
    </source>
</evidence>
<dbReference type="SUPFAM" id="SSF52540">
    <property type="entry name" value="P-loop containing nucleoside triphosphate hydrolases"/>
    <property type="match status" value="1"/>
</dbReference>
<proteinExistence type="predicted"/>
<dbReference type="PROSITE" id="PS50893">
    <property type="entry name" value="ABC_TRANSPORTER_2"/>
    <property type="match status" value="1"/>
</dbReference>
<keyword evidence="1" id="KW-0813">Transport</keyword>
<dbReference type="Proteomes" id="UP001056109">
    <property type="component" value="Chromosome"/>
</dbReference>
<protein>
    <submittedName>
        <fullName evidence="5">ABC transporter ATP-binding protein</fullName>
    </submittedName>
</protein>
<dbReference type="RefSeq" id="WP_252672747.1">
    <property type="nucleotide sequence ID" value="NZ_CP099547.1"/>
</dbReference>
<keyword evidence="6" id="KW-1185">Reference proteome</keyword>
<gene>
    <name evidence="5" type="ORF">NG665_05800</name>
</gene>
<accession>A0ABY5AFD4</accession>
<dbReference type="Gene3D" id="3.40.50.300">
    <property type="entry name" value="P-loop containing nucleotide triphosphate hydrolases"/>
    <property type="match status" value="1"/>
</dbReference>
<sequence>MEKTSPLIHLEGLTKRYSSTTALDNLTLDLYPGKVIGLIGNNGSGKTTLLKILAGVLNDWEGTVRICGHEPGPQTKKLLAFLPTAQFLDKTITAGDACNLYARFFSDFDVSKAHDLLRYFELPLDKKLKEMSKGMVEKVQVSLVMSRQASIYLLDEPISGVDPATRSIILQGILRDFNPEALMILSTHLVADVEAILDDVILINQGKVARYANVDDLRDEYAMSLDSICRKGLF</sequence>
<feature type="domain" description="ABC transporter" evidence="4">
    <location>
        <begin position="8"/>
        <end position="230"/>
    </location>
</feature>
<dbReference type="GO" id="GO:0005524">
    <property type="term" value="F:ATP binding"/>
    <property type="evidence" value="ECO:0007669"/>
    <property type="project" value="UniProtKB-KW"/>
</dbReference>
<evidence type="ECO:0000259" key="4">
    <source>
        <dbReference type="PROSITE" id="PS50893"/>
    </source>
</evidence>
<name>A0ABY5AFD4_9ACTO</name>
<dbReference type="CDD" id="cd03230">
    <property type="entry name" value="ABC_DR_subfamily_A"/>
    <property type="match status" value="1"/>
</dbReference>
<dbReference type="InterPro" id="IPR003593">
    <property type="entry name" value="AAA+_ATPase"/>
</dbReference>
<dbReference type="InterPro" id="IPR051782">
    <property type="entry name" value="ABC_Transporter_VariousFunc"/>
</dbReference>
<dbReference type="InterPro" id="IPR027417">
    <property type="entry name" value="P-loop_NTPase"/>
</dbReference>
<evidence type="ECO:0000256" key="3">
    <source>
        <dbReference type="ARBA" id="ARBA00022840"/>
    </source>
</evidence>